<dbReference type="AlphaFoldDB" id="M5A7N1"/>
<dbReference type="PANTHER" id="PTHR34987">
    <property type="entry name" value="C, PUTATIVE (AFU_ORTHOLOGUE AFUA_3G02880)-RELATED"/>
    <property type="match status" value="1"/>
</dbReference>
<dbReference type="Gene3D" id="2.60.120.260">
    <property type="entry name" value="Galactose-binding domain-like"/>
    <property type="match status" value="2"/>
</dbReference>
<dbReference type="PANTHER" id="PTHR34987:SF6">
    <property type="entry name" value="ALPHA-L-RHAMNOSIDASE SIX-HAIRPIN GLYCOSIDASE DOMAIN-CONTAINING PROTEIN"/>
    <property type="match status" value="1"/>
</dbReference>
<dbReference type="Gene3D" id="2.60.420.10">
    <property type="entry name" value="Maltose phosphorylase, domain 3"/>
    <property type="match status" value="1"/>
</dbReference>
<dbReference type="InterPro" id="IPR008928">
    <property type="entry name" value="6-hairpin_glycosidase_sf"/>
</dbReference>
<dbReference type="Gene3D" id="1.50.10.10">
    <property type="match status" value="1"/>
</dbReference>
<proteinExistence type="predicted"/>
<reference evidence="3" key="1">
    <citation type="submission" date="2012-09" db="EMBL/GenBank/DDBJ databases">
        <title>Molecular identification of rhamnosidase of Paenibacillus sp. OTK, responsible for acetan utilization.</title>
        <authorList>
            <person name="Abe N."/>
            <person name="Haruta Y."/>
            <person name="Hayashi A."/>
            <person name="Kaneko J."/>
            <person name="Abe K."/>
        </authorList>
    </citation>
    <scope>NUCLEOTIDE SEQUENCE</scope>
    <source>
        <strain evidence="3">OTK</strain>
    </source>
</reference>
<organism evidence="3">
    <name type="scientific">Paenibacillus sp. OTK</name>
    <dbReference type="NCBI Taxonomy" id="1230468"/>
    <lineage>
        <taxon>Bacteria</taxon>
        <taxon>Bacillati</taxon>
        <taxon>Bacillota</taxon>
        <taxon>Bacilli</taxon>
        <taxon>Bacillales</taxon>
        <taxon>Paenibacillaceae</taxon>
        <taxon>Paenibacillus</taxon>
    </lineage>
</organism>
<evidence type="ECO:0000259" key="1">
    <source>
        <dbReference type="Pfam" id="PF17389"/>
    </source>
</evidence>
<dbReference type="GO" id="GO:0005975">
    <property type="term" value="P:carbohydrate metabolic process"/>
    <property type="evidence" value="ECO:0007669"/>
    <property type="project" value="InterPro"/>
</dbReference>
<feature type="domain" description="Alpha-rhamnosidase-like N-terminal" evidence="2">
    <location>
        <begin position="47"/>
        <end position="235"/>
    </location>
</feature>
<dbReference type="Pfam" id="PF21209">
    <property type="entry name" value="Bac_rhamnosid-like_N"/>
    <property type="match status" value="1"/>
</dbReference>
<gene>
    <name evidence="3" type="primary">rhaA</name>
</gene>
<protein>
    <submittedName>
        <fullName evidence="3">Rhamnosidase A</fullName>
    </submittedName>
</protein>
<evidence type="ECO:0000313" key="3">
    <source>
        <dbReference type="EMBL" id="BAN04697.1"/>
    </source>
</evidence>
<dbReference type="InterPro" id="IPR012341">
    <property type="entry name" value="6hp_glycosidase-like_sf"/>
</dbReference>
<dbReference type="Pfam" id="PF17389">
    <property type="entry name" value="Bac_rhamnosid6H"/>
    <property type="match status" value="1"/>
</dbReference>
<dbReference type="InterPro" id="IPR048932">
    <property type="entry name" value="Rhamnosid-like_N_bacteroidetes"/>
</dbReference>
<name>M5A7N1_9BACL</name>
<dbReference type="InterPro" id="IPR035396">
    <property type="entry name" value="Bac_rhamnosid6H"/>
</dbReference>
<evidence type="ECO:0000259" key="2">
    <source>
        <dbReference type="Pfam" id="PF21209"/>
    </source>
</evidence>
<accession>M5A7N1</accession>
<dbReference type="SUPFAM" id="SSF48208">
    <property type="entry name" value="Six-hairpin glycosidases"/>
    <property type="match status" value="1"/>
</dbReference>
<sequence length="688" mass="79990">MESKRAEWIFYPGDFEIWLRREVEFRRDERRITIPPIWRVDSPYTAVRFRRTVHLEAAESVVFRADGEFMLQIDGVTMNSPEQGVVIPAGEHSIFVQVHHFTRVPSLFVEGPTVKSDHTWEVSHLWQSGYVKAGRAGFHQQEIPPSDFRLDTIEIEPVNTVSNEGALLIDFGKETFGYVQLHDLQGQGKVRLVYGESLEEANDFEHCETYDIVDVTSLTTSLTLSRSRALRYVRITSDEGVSIGSVTLLYEYLPLTYRGQFKSSNEKLNQIWEVSSYTFHLNTREFFLDGIKRDRWVWSGDAYQSYLMNYYLFFDLPVTQRTMIALRGKDPIEHHLNTIMDYTLYWFMGLEDYYQFTGDLSFIRDQYDSMLRLIKFCESRSNKDGMLERQNGDWVFVDWADMIRKEHGFEQMLYCLSLESIVRFAEAVGDEASGDYYRPQAEQLRNKIRQLFWDEEKGAYIHRIINGSLDAFVTKHPNMMAVLYGFADAKQMNRVKEQVLLNPSVPKITTPYMRFYELAALCEVGEQSFVLQEMLDYWGGMLDLGATSFWEEYDPAIPMPDQYAMYGRKYGKSLCHAWGASPIYLIGRYYLGVTPARPGYEEVFIRPALGGLEWMEGRVPGLQVKVYVFMNRKSIRCSIPAGKGRLQFRSRHEPNAGQNIITMLADDWYELCIDVPGITYEVVFTPMD</sequence>
<dbReference type="EMBL" id="AB749543">
    <property type="protein sequence ID" value="BAN04697.1"/>
    <property type="molecule type" value="Genomic_DNA"/>
</dbReference>
<feature type="domain" description="Alpha-L-rhamnosidase six-hairpin glycosidase" evidence="1">
    <location>
        <begin position="259"/>
        <end position="588"/>
    </location>
</feature>